<keyword evidence="3" id="KW-0614">Plasmid</keyword>
<dbReference type="InterPro" id="IPR027417">
    <property type="entry name" value="P-loop_NTPase"/>
</dbReference>
<gene>
    <name evidence="3" type="ORF">PQBR55_0185</name>
</gene>
<proteinExistence type="predicted"/>
<dbReference type="InterPro" id="IPR032689">
    <property type="entry name" value="TraG-D_C"/>
</dbReference>
<dbReference type="EMBL" id="LN713927">
    <property type="protein sequence ID" value="CEK42564.1"/>
    <property type="molecule type" value="Genomic_DNA"/>
</dbReference>
<evidence type="ECO:0000259" key="2">
    <source>
        <dbReference type="Pfam" id="PF12696"/>
    </source>
</evidence>
<feature type="domain" description="Type IV secretion system coupling protein TraD DNA-binding" evidence="1">
    <location>
        <begin position="154"/>
        <end position="242"/>
    </location>
</feature>
<dbReference type="NCBIfam" id="TIGR03743">
    <property type="entry name" value="SXT_TraD"/>
    <property type="match status" value="1"/>
</dbReference>
<dbReference type="InterPro" id="IPR019476">
    <property type="entry name" value="T4SS_TraD_DNA-bd"/>
</dbReference>
<dbReference type="RefSeq" id="WP_176456113.1">
    <property type="nucleotide sequence ID" value="NZ_LN713927.1"/>
</dbReference>
<feature type="domain" description="TraD/TraG TraM recognition site" evidence="2">
    <location>
        <begin position="451"/>
        <end position="562"/>
    </location>
</feature>
<dbReference type="AlphaFoldDB" id="A0A0G4E5X1"/>
<dbReference type="SUPFAM" id="SSF52540">
    <property type="entry name" value="P-loop containing nucleoside triphosphate hydrolases"/>
    <property type="match status" value="1"/>
</dbReference>
<dbReference type="CDD" id="cd01127">
    <property type="entry name" value="TrwB_TraG_TraD_VirD4"/>
    <property type="match status" value="2"/>
</dbReference>
<reference evidence="3" key="2">
    <citation type="submission" date="2015-06" db="EMBL/GenBank/DDBJ databases">
        <title>Environmentally co-occuring mercury resistance plasmids are genetically and phenotypically diverse and confer variable context-dependent fitness effects.</title>
        <authorList>
            <person name="Hall J.P.J."/>
            <person name="Harrison E."/>
            <person name="Lilley A.K."/>
            <person name="Paterson S."/>
            <person name="Spiers A.J."/>
            <person name="Brockhurst M.A."/>
        </authorList>
    </citation>
    <scope>NUCLEOTIDE SEQUENCE [LARGE SCALE GENOMIC DNA]</scope>
    <source>
        <strain evidence="3">SBW25</strain>
        <plasmid evidence="3">pQBR55</plasmid>
    </source>
</reference>
<dbReference type="Pfam" id="PF12696">
    <property type="entry name" value="TraG-D_C"/>
    <property type="match status" value="1"/>
</dbReference>
<evidence type="ECO:0000259" key="1">
    <source>
        <dbReference type="Pfam" id="PF10412"/>
    </source>
</evidence>
<accession>A0A0G4E5X1</accession>
<dbReference type="Pfam" id="PF10412">
    <property type="entry name" value="TrwB_AAD_bind"/>
    <property type="match status" value="1"/>
</dbReference>
<reference evidence="3" key="1">
    <citation type="submission" date="2014-12" db="EMBL/GenBank/DDBJ databases">
        <authorList>
            <person name="Hall J."/>
        </authorList>
    </citation>
    <scope>NUCLEOTIDE SEQUENCE [LARGE SCALE GENOMIC DNA]</scope>
    <source>
        <strain evidence="3">SBW25</strain>
        <plasmid evidence="3">pQBR55</plasmid>
    </source>
</reference>
<evidence type="ECO:0000313" key="3">
    <source>
        <dbReference type="EMBL" id="CEK42564.1"/>
    </source>
</evidence>
<sequence>MSEWTYDVPWRPNFEAVEVAAWTGGMVATASLGLLSSGLPFMPFACTLGIQAAFALKKLPKAIQLHRIKQRLGAQPVDLLSQDKLLDFMIANPTSVYLGQGYQWTQSEGQMLFDLLKRDVTKFVPKVKDGFMGAPWIHGLSQKKDEAQKVETELTSLHELIVGTTGSGKTRLFDLKITQAVLRGEAVIVIDPKGDRELAENTKRACEIAGEPNRFKYFHPAFPEKSTRVSPTKNFSRPTEVASRIAALMKSEAGNPFQAFAMMAINNVVQAMLICGEQPTLVSIRRALEGGLASLIIKAIKAYSEPLISDFEATCKHYLKGAQSDGARALGLIAMYRVEVQPVKANSDLEGVLSMFEHDSQHFGKMIASLMPVLNMLTSGHMGPLLSPMDDDEDDREVTDTKKIIDGGQVMYLGLDSLSDPLVGSAIGSIFLADLASVAGERYNYGVSLRPVSIFVDEAAEVVNDQLIQLLNKGRGAKLSLYVATQTIADFEARMGDAAKARQVLGNTNHLIALRITDPDTQEYVASKIPPTRYKYIMRTQGASSGQDPHMHSGNVGERLMEEEGELFPSQMFGQLPNLEYIAIMAGGRLIKGKVPVLTTPKDMAKAAEQAAKYKEVTLKNAA</sequence>
<dbReference type="InterPro" id="IPR051162">
    <property type="entry name" value="T4SS_component"/>
</dbReference>
<name>A0A0G4E5X1_PSEFS</name>
<dbReference type="PANTHER" id="PTHR30121">
    <property type="entry name" value="UNCHARACTERIZED PROTEIN YJGR-RELATED"/>
    <property type="match status" value="1"/>
</dbReference>
<dbReference type="InterPro" id="IPR022458">
    <property type="entry name" value="Conjugative_coupling_TraG/TraD"/>
</dbReference>
<geneLocation type="plasmid" evidence="3">
    <name>pQBR55</name>
</geneLocation>
<protein>
    <submittedName>
        <fullName evidence="3">IncF plasmid conjugative transfer protein TraD</fullName>
    </submittedName>
</protein>
<organism evidence="3">
    <name type="scientific">Pseudomonas fluorescens (strain SBW25)</name>
    <dbReference type="NCBI Taxonomy" id="216595"/>
    <lineage>
        <taxon>Bacteria</taxon>
        <taxon>Pseudomonadati</taxon>
        <taxon>Pseudomonadota</taxon>
        <taxon>Gammaproteobacteria</taxon>
        <taxon>Pseudomonadales</taxon>
        <taxon>Pseudomonadaceae</taxon>
        <taxon>Pseudomonas</taxon>
    </lineage>
</organism>
<dbReference type="PANTHER" id="PTHR30121:SF6">
    <property type="entry name" value="SLR6007 PROTEIN"/>
    <property type="match status" value="1"/>
</dbReference>
<dbReference type="Gene3D" id="3.40.50.300">
    <property type="entry name" value="P-loop containing nucleotide triphosphate hydrolases"/>
    <property type="match status" value="2"/>
</dbReference>